<dbReference type="SUPFAM" id="SSF48371">
    <property type="entry name" value="ARM repeat"/>
    <property type="match status" value="1"/>
</dbReference>
<accession>A0A835MBH2</accession>
<feature type="domain" description="MIF4G" evidence="2">
    <location>
        <begin position="48"/>
        <end position="217"/>
    </location>
</feature>
<dbReference type="EMBL" id="JADFTS010000001">
    <property type="protein sequence ID" value="KAF9623497.1"/>
    <property type="molecule type" value="Genomic_DNA"/>
</dbReference>
<proteinExistence type="predicted"/>
<feature type="compositionally biased region" description="Acidic residues" evidence="1">
    <location>
        <begin position="289"/>
        <end position="303"/>
    </location>
</feature>
<dbReference type="InterPro" id="IPR050781">
    <property type="entry name" value="CWC22_splicing_factor"/>
</dbReference>
<dbReference type="PANTHER" id="PTHR18034:SF3">
    <property type="entry name" value="PRE-MRNA-SPLICING FACTOR CWC22 HOMOLOG"/>
    <property type="match status" value="1"/>
</dbReference>
<gene>
    <name evidence="3" type="ORF">IFM89_003113</name>
</gene>
<dbReference type="GO" id="GO:0071013">
    <property type="term" value="C:catalytic step 2 spliceosome"/>
    <property type="evidence" value="ECO:0007669"/>
    <property type="project" value="TreeGrafter"/>
</dbReference>
<dbReference type="SMART" id="SM00543">
    <property type="entry name" value="MIF4G"/>
    <property type="match status" value="1"/>
</dbReference>
<dbReference type="OrthoDB" id="1924287at2759"/>
<name>A0A835MBH2_9MAGN</name>
<evidence type="ECO:0000313" key="3">
    <source>
        <dbReference type="EMBL" id="KAF9623497.1"/>
    </source>
</evidence>
<keyword evidence="4" id="KW-1185">Reference proteome</keyword>
<evidence type="ECO:0000256" key="1">
    <source>
        <dbReference type="SAM" id="MobiDB-lite"/>
    </source>
</evidence>
<evidence type="ECO:0000259" key="2">
    <source>
        <dbReference type="SMART" id="SM00543"/>
    </source>
</evidence>
<protein>
    <recommendedName>
        <fullName evidence="2">MIF4G domain-containing protein</fullName>
    </recommendedName>
</protein>
<dbReference type="Proteomes" id="UP000631114">
    <property type="component" value="Unassembled WGS sequence"/>
</dbReference>
<comment type="caution">
    <text evidence="3">The sequence shown here is derived from an EMBL/GenBank/DDBJ whole genome shotgun (WGS) entry which is preliminary data.</text>
</comment>
<reference evidence="3 4" key="1">
    <citation type="submission" date="2020-10" db="EMBL/GenBank/DDBJ databases">
        <title>The Coptis chinensis genome and diversification of protoberbering-type alkaloids.</title>
        <authorList>
            <person name="Wang B."/>
            <person name="Shu S."/>
            <person name="Song C."/>
            <person name="Liu Y."/>
        </authorList>
    </citation>
    <scope>NUCLEOTIDE SEQUENCE [LARGE SCALE GENOMIC DNA]</scope>
    <source>
        <strain evidence="3">HL-2020</strain>
        <tissue evidence="3">Leaf</tissue>
    </source>
</reference>
<feature type="region of interest" description="Disordered" evidence="1">
    <location>
        <begin position="281"/>
        <end position="311"/>
    </location>
</feature>
<evidence type="ECO:0000313" key="4">
    <source>
        <dbReference type="Proteomes" id="UP000631114"/>
    </source>
</evidence>
<dbReference type="PANTHER" id="PTHR18034">
    <property type="entry name" value="CELL CYCLE CONTROL PROTEIN CWF22-RELATED"/>
    <property type="match status" value="1"/>
</dbReference>
<dbReference type="GO" id="GO:0003723">
    <property type="term" value="F:RNA binding"/>
    <property type="evidence" value="ECO:0007669"/>
    <property type="project" value="InterPro"/>
</dbReference>
<dbReference type="InterPro" id="IPR016024">
    <property type="entry name" value="ARM-type_fold"/>
</dbReference>
<dbReference type="AlphaFoldDB" id="A0A835MBH2"/>
<sequence length="386" mass="43853">MEFSTKKEEEVKGKLGRGAYLPPFKFAQTLIEDKSSTEYQRLTWDALRKSINGLVNKINSGNFKNVVYELFEENLIRGRGLFCRSIIKAQKASPSFTRLFAALVAVVNTKFPEVGALVLKRTVWQLQTAYERSDRPKLLAHEIVALEWLTVLLENPTDDSVEVAVGFVTECGSLLQDLSPKALAGIFEFFRGILYKGEIHNRVMFLIEDLFAIRKAKFKGYPAVRSELYLVDQEDKVTHEISVVDKINDPETSLDIFKADSRFLENEKRFEEIKRNILGNKSSSKGEAEDLEDEESDEEEDEKMDVHDETETERVNFAACNLSDDHVMRQLRGNWAQTIADYAARARDGIMHHAPGVLQSRADISSLLWSLGAAFMHDQQNPPAKL</sequence>
<dbReference type="InterPro" id="IPR003890">
    <property type="entry name" value="MIF4G-like_typ-3"/>
</dbReference>
<dbReference type="Gene3D" id="1.25.40.180">
    <property type="match status" value="1"/>
</dbReference>
<dbReference type="GO" id="GO:0000398">
    <property type="term" value="P:mRNA splicing, via spliceosome"/>
    <property type="evidence" value="ECO:0007669"/>
    <property type="project" value="TreeGrafter"/>
</dbReference>
<organism evidence="3 4">
    <name type="scientific">Coptis chinensis</name>
    <dbReference type="NCBI Taxonomy" id="261450"/>
    <lineage>
        <taxon>Eukaryota</taxon>
        <taxon>Viridiplantae</taxon>
        <taxon>Streptophyta</taxon>
        <taxon>Embryophyta</taxon>
        <taxon>Tracheophyta</taxon>
        <taxon>Spermatophyta</taxon>
        <taxon>Magnoliopsida</taxon>
        <taxon>Ranunculales</taxon>
        <taxon>Ranunculaceae</taxon>
        <taxon>Coptidoideae</taxon>
        <taxon>Coptis</taxon>
    </lineage>
</organism>